<proteinExistence type="predicted"/>
<dbReference type="Proteomes" id="UP001065298">
    <property type="component" value="Chromosome 13"/>
</dbReference>
<organism evidence="1 2">
    <name type="scientific">Fusarium keratoplasticum</name>
    <dbReference type="NCBI Taxonomy" id="1328300"/>
    <lineage>
        <taxon>Eukaryota</taxon>
        <taxon>Fungi</taxon>
        <taxon>Dikarya</taxon>
        <taxon>Ascomycota</taxon>
        <taxon>Pezizomycotina</taxon>
        <taxon>Sordariomycetes</taxon>
        <taxon>Hypocreomycetidae</taxon>
        <taxon>Hypocreales</taxon>
        <taxon>Nectriaceae</taxon>
        <taxon>Fusarium</taxon>
        <taxon>Fusarium solani species complex</taxon>
    </lineage>
</organism>
<gene>
    <name evidence="1" type="ORF">NCS57_01466200</name>
</gene>
<sequence>MGFHGLMIWAIKLNVLNLEALRAVYKGELIGHTQDPFSLINYALINFRGNADAGD</sequence>
<reference evidence="1" key="1">
    <citation type="submission" date="2022-06" db="EMBL/GenBank/DDBJ databases">
        <title>Fusarium solani species complex genomes reveal bases of compartmentalisation and animal pathogenesis.</title>
        <authorList>
            <person name="Tsai I.J."/>
        </authorList>
    </citation>
    <scope>NUCLEOTIDE SEQUENCE</scope>
    <source>
        <strain evidence="1">Fu6.1</strain>
    </source>
</reference>
<accession>A0ACC0QD17</accession>
<name>A0ACC0QD17_9HYPO</name>
<protein>
    <submittedName>
        <fullName evidence="1">GH18 domain-containing protein</fullName>
    </submittedName>
</protein>
<keyword evidence="2" id="KW-1185">Reference proteome</keyword>
<evidence type="ECO:0000313" key="2">
    <source>
        <dbReference type="Proteomes" id="UP001065298"/>
    </source>
</evidence>
<evidence type="ECO:0000313" key="1">
    <source>
        <dbReference type="EMBL" id="KAI8649295.1"/>
    </source>
</evidence>
<comment type="caution">
    <text evidence="1">The sequence shown here is derived from an EMBL/GenBank/DDBJ whole genome shotgun (WGS) entry which is preliminary data.</text>
</comment>
<dbReference type="EMBL" id="CM046515">
    <property type="protein sequence ID" value="KAI8649295.1"/>
    <property type="molecule type" value="Genomic_DNA"/>
</dbReference>